<reference evidence="1 4" key="1">
    <citation type="submission" date="2021-07" db="EMBL/GenBank/DDBJ databases">
        <title>Whole genome sequencing of carbapenem-resistant Pseudomonas spp. isolated in Japan.</title>
        <authorList>
            <person name="Suzuki M."/>
            <person name="Maehana S."/>
            <person name="Kitasato H."/>
        </authorList>
    </citation>
    <scope>NUCLEOTIDE SEQUENCE</scope>
    <source>
        <strain evidence="1">KAM435</strain>
        <strain evidence="2 4">KAM436</strain>
    </source>
</reference>
<dbReference type="EMBL" id="BPMT01000017">
    <property type="protein sequence ID" value="GIZ94367.1"/>
    <property type="molecule type" value="Genomic_DNA"/>
</dbReference>
<evidence type="ECO:0000313" key="2">
    <source>
        <dbReference type="EMBL" id="GIZ94367.1"/>
    </source>
</evidence>
<proteinExistence type="predicted"/>
<evidence type="ECO:0000313" key="1">
    <source>
        <dbReference type="EMBL" id="GIZ89884.1"/>
    </source>
</evidence>
<dbReference type="EMBL" id="BPMS01000017">
    <property type="protein sequence ID" value="GIZ89884.1"/>
    <property type="molecule type" value="Genomic_DNA"/>
</dbReference>
<sequence>MPKNAIRLSEIVPAHASFLGVSLKEAAYDLYEKFQLLKFCSYVPLSPLIPGDICWLGGVASDQKSARKHEIEFSALERYFNGWDTDSPQSESGFECYFDVSFERVPASAIYFSRSALAGWFDAAEIGRPDFLVCEWSSVNANKHSRQPSKDKRELKTARKIISAAYELLHTVSQRGSALRDNAARLNIHASPGLKAKALKELTDLAGINLKLNEKTIAKFFPSEDELDDLEG</sequence>
<dbReference type="RefSeq" id="WP_203789662.1">
    <property type="nucleotide sequence ID" value="NZ_AP024354.1"/>
</dbReference>
<dbReference type="Proteomes" id="UP000887212">
    <property type="component" value="Unassembled WGS sequence"/>
</dbReference>
<organism evidence="1 3">
    <name type="scientific">Aquipseudomonas alcaligenes</name>
    <name type="common">Pseudomonas alcaligenes</name>
    <dbReference type="NCBI Taxonomy" id="43263"/>
    <lineage>
        <taxon>Bacteria</taxon>
        <taxon>Pseudomonadati</taxon>
        <taxon>Pseudomonadota</taxon>
        <taxon>Gammaproteobacteria</taxon>
        <taxon>Pseudomonadales</taxon>
        <taxon>Pseudomonadaceae</taxon>
        <taxon>Aquipseudomonas</taxon>
    </lineage>
</organism>
<dbReference type="Proteomes" id="UP000887228">
    <property type="component" value="Unassembled WGS sequence"/>
</dbReference>
<comment type="caution">
    <text evidence="1">The sequence shown here is derived from an EMBL/GenBank/DDBJ whole genome shotgun (WGS) entry which is preliminary data.</text>
</comment>
<gene>
    <name evidence="1" type="ORF">KAM435_32110</name>
    <name evidence="2" type="ORF">KAM436_33350</name>
</gene>
<protein>
    <submittedName>
        <fullName evidence="1">Uncharacterized protein</fullName>
    </submittedName>
</protein>
<evidence type="ECO:0000313" key="4">
    <source>
        <dbReference type="Proteomes" id="UP000887228"/>
    </source>
</evidence>
<dbReference type="AlphaFoldDB" id="A0AA37CIG5"/>
<name>A0AA37CIG5_AQUAC</name>
<accession>A0AA37CIG5</accession>
<evidence type="ECO:0000313" key="3">
    <source>
        <dbReference type="Proteomes" id="UP000887212"/>
    </source>
</evidence>